<proteinExistence type="predicted"/>
<gene>
    <name evidence="2" type="ORF">CISIN_1g047444mg</name>
</gene>
<name>A0A067FSC0_CITSI</name>
<keyword evidence="1" id="KW-0812">Transmembrane</keyword>
<keyword evidence="1" id="KW-1133">Transmembrane helix</keyword>
<dbReference type="AlphaFoldDB" id="A0A067FSC0"/>
<protein>
    <submittedName>
        <fullName evidence="2">Uncharacterized protein</fullName>
    </submittedName>
</protein>
<dbReference type="Proteomes" id="UP000027120">
    <property type="component" value="Unassembled WGS sequence"/>
</dbReference>
<dbReference type="SMR" id="A0A067FSC0"/>
<evidence type="ECO:0000313" key="3">
    <source>
        <dbReference type="Proteomes" id="UP000027120"/>
    </source>
</evidence>
<keyword evidence="1" id="KW-0472">Membrane</keyword>
<sequence length="108" mass="11981">MCKKLYKSTQLEELILGFSIATTLVLVKLPYEKIDGNPVPTVIFKNRPGLFHAFILALNFSFFGSVLTISLRGKYARIARYPLILAAVSTAAAIAVLTWLLSVCTYVR</sequence>
<dbReference type="EMBL" id="KK784891">
    <property type="protein sequence ID" value="KDO70213.1"/>
    <property type="molecule type" value="Genomic_DNA"/>
</dbReference>
<feature type="transmembrane region" description="Helical" evidence="1">
    <location>
        <begin position="83"/>
        <end position="102"/>
    </location>
</feature>
<feature type="transmembrane region" description="Helical" evidence="1">
    <location>
        <begin position="51"/>
        <end position="71"/>
    </location>
</feature>
<accession>A0A067FSC0</accession>
<organism evidence="2 3">
    <name type="scientific">Citrus sinensis</name>
    <name type="common">Sweet orange</name>
    <name type="synonym">Citrus aurantium var. sinensis</name>
    <dbReference type="NCBI Taxonomy" id="2711"/>
    <lineage>
        <taxon>Eukaryota</taxon>
        <taxon>Viridiplantae</taxon>
        <taxon>Streptophyta</taxon>
        <taxon>Embryophyta</taxon>
        <taxon>Tracheophyta</taxon>
        <taxon>Spermatophyta</taxon>
        <taxon>Magnoliopsida</taxon>
        <taxon>eudicotyledons</taxon>
        <taxon>Gunneridae</taxon>
        <taxon>Pentapetalae</taxon>
        <taxon>rosids</taxon>
        <taxon>malvids</taxon>
        <taxon>Sapindales</taxon>
        <taxon>Rutaceae</taxon>
        <taxon>Aurantioideae</taxon>
        <taxon>Citrus</taxon>
    </lineage>
</organism>
<evidence type="ECO:0000256" key="1">
    <source>
        <dbReference type="SAM" id="Phobius"/>
    </source>
</evidence>
<evidence type="ECO:0000313" key="2">
    <source>
        <dbReference type="EMBL" id="KDO70213.1"/>
    </source>
</evidence>
<keyword evidence="3" id="KW-1185">Reference proteome</keyword>
<reference evidence="2 3" key="1">
    <citation type="submission" date="2014-04" db="EMBL/GenBank/DDBJ databases">
        <authorList>
            <consortium name="International Citrus Genome Consortium"/>
            <person name="Gmitter F."/>
            <person name="Chen C."/>
            <person name="Farmerie W."/>
            <person name="Harkins T."/>
            <person name="Desany B."/>
            <person name="Mohiuddin M."/>
            <person name="Kodira C."/>
            <person name="Borodovsky M."/>
            <person name="Lomsadze A."/>
            <person name="Burns P."/>
            <person name="Jenkins J."/>
            <person name="Prochnik S."/>
            <person name="Shu S."/>
            <person name="Chapman J."/>
            <person name="Pitluck S."/>
            <person name="Schmutz J."/>
            <person name="Rokhsar D."/>
        </authorList>
    </citation>
    <scope>NUCLEOTIDE SEQUENCE</scope>
</reference>